<keyword evidence="3" id="KW-1185">Reference proteome</keyword>
<evidence type="ECO:0000313" key="2">
    <source>
        <dbReference type="EMBL" id="GLS42712.1"/>
    </source>
</evidence>
<protein>
    <recommendedName>
        <fullName evidence="1">Enolase C-terminal domain-containing protein</fullName>
    </recommendedName>
</protein>
<dbReference type="Gene3D" id="3.20.20.120">
    <property type="entry name" value="Enolase-like C-terminal domain"/>
    <property type="match status" value="1"/>
</dbReference>
<organism evidence="2 3">
    <name type="scientific">Methylobacterium brachythecii</name>
    <dbReference type="NCBI Taxonomy" id="1176177"/>
    <lineage>
        <taxon>Bacteria</taxon>
        <taxon>Pseudomonadati</taxon>
        <taxon>Pseudomonadota</taxon>
        <taxon>Alphaproteobacteria</taxon>
        <taxon>Hyphomicrobiales</taxon>
        <taxon>Methylobacteriaceae</taxon>
        <taxon>Methylobacterium</taxon>
    </lineage>
</organism>
<dbReference type="Proteomes" id="UP001156881">
    <property type="component" value="Unassembled WGS sequence"/>
</dbReference>
<name>A0ABQ6CX69_9HYPH</name>
<proteinExistence type="predicted"/>
<dbReference type="SUPFAM" id="SSF51604">
    <property type="entry name" value="Enolase C-terminal domain-like"/>
    <property type="match status" value="1"/>
</dbReference>
<dbReference type="InterPro" id="IPR029065">
    <property type="entry name" value="Enolase_C-like"/>
</dbReference>
<gene>
    <name evidence="2" type="ORF">GCM10007884_06970</name>
</gene>
<evidence type="ECO:0000313" key="3">
    <source>
        <dbReference type="Proteomes" id="UP001156881"/>
    </source>
</evidence>
<sequence length="96" mass="10658">MNRGNGSPRREGQRLGVPVSDLIGGGRVRERFPVAWTLASGDTQRDIDEAEQMLAARRHNIFKLKIGKRTVRDDVQHVAAIKQALGDRASVRVDVN</sequence>
<reference evidence="3" key="1">
    <citation type="journal article" date="2019" name="Int. J. Syst. Evol. Microbiol.">
        <title>The Global Catalogue of Microorganisms (GCM) 10K type strain sequencing project: providing services to taxonomists for standard genome sequencing and annotation.</title>
        <authorList>
            <consortium name="The Broad Institute Genomics Platform"/>
            <consortium name="The Broad Institute Genome Sequencing Center for Infectious Disease"/>
            <person name="Wu L."/>
            <person name="Ma J."/>
        </authorList>
    </citation>
    <scope>NUCLEOTIDE SEQUENCE [LARGE SCALE GENOMIC DNA]</scope>
    <source>
        <strain evidence="3">NBRC 107710</strain>
    </source>
</reference>
<dbReference type="Pfam" id="PF13378">
    <property type="entry name" value="MR_MLE_C"/>
    <property type="match status" value="1"/>
</dbReference>
<dbReference type="EMBL" id="BSPG01000002">
    <property type="protein sequence ID" value="GLS42712.1"/>
    <property type="molecule type" value="Genomic_DNA"/>
</dbReference>
<dbReference type="InterPro" id="IPR036849">
    <property type="entry name" value="Enolase-like_C_sf"/>
</dbReference>
<accession>A0ABQ6CX69</accession>
<feature type="domain" description="Enolase C-terminal" evidence="1">
    <location>
        <begin position="48"/>
        <end position="96"/>
    </location>
</feature>
<evidence type="ECO:0000259" key="1">
    <source>
        <dbReference type="Pfam" id="PF13378"/>
    </source>
</evidence>
<comment type="caution">
    <text evidence="2">The sequence shown here is derived from an EMBL/GenBank/DDBJ whole genome shotgun (WGS) entry which is preliminary data.</text>
</comment>